<dbReference type="STRING" id="2340.JV46_03840"/>
<evidence type="ECO:0000256" key="5">
    <source>
        <dbReference type="ARBA" id="ARBA00022801"/>
    </source>
</evidence>
<evidence type="ECO:0000256" key="9">
    <source>
        <dbReference type="PROSITE-ProRule" id="PRU01373"/>
    </source>
</evidence>
<dbReference type="PROSITE" id="PS52029">
    <property type="entry name" value="LD_TPASE"/>
    <property type="match status" value="1"/>
</dbReference>
<sequence>MADSGEVTVERGIHIDIGRQELVLIVMDEIVETYSVSTALNGPGEQQGSECTPRGMHSVRLKIGDGCSLNSVFVGRRHTGEIYTPVLGEDDPQRDWILTRIIWLTGTEKGFNRGGQCDSLRRFIYIHGTPDSEPMGQPCSHGCIRMRNSDLVKLFEQVENGMPVLITE</sequence>
<reference evidence="12 14" key="2">
    <citation type="submission" date="2016-11" db="EMBL/GenBank/DDBJ databases">
        <title>Mixed transmission modes and dynamic genome evolution in an obligate animal-bacterial symbiosis.</title>
        <authorList>
            <person name="Russell S.L."/>
            <person name="Corbett-Detig R.B."/>
            <person name="Cavanaugh C.M."/>
        </authorList>
    </citation>
    <scope>NUCLEOTIDE SEQUENCE [LARGE SCALE GENOMIC DNA]</scope>
    <source>
        <strain evidence="12">MA-KB16</strain>
    </source>
</reference>
<comment type="similarity">
    <text evidence="2">Belongs to the YkuD family.</text>
</comment>
<feature type="active site" description="Proton donor/acceptor" evidence="9">
    <location>
        <position position="127"/>
    </location>
</feature>
<dbReference type="GO" id="GO:0071555">
    <property type="term" value="P:cell wall organization"/>
    <property type="evidence" value="ECO:0007669"/>
    <property type="project" value="UniProtKB-UniRule"/>
</dbReference>
<proteinExistence type="inferred from homology"/>
<dbReference type="Proteomes" id="UP000030856">
    <property type="component" value="Unassembled WGS sequence"/>
</dbReference>
<evidence type="ECO:0000313" key="12">
    <source>
        <dbReference type="EMBL" id="OOY33870.1"/>
    </source>
</evidence>
<dbReference type="GO" id="GO:0008360">
    <property type="term" value="P:regulation of cell shape"/>
    <property type="evidence" value="ECO:0007669"/>
    <property type="project" value="UniProtKB-UniRule"/>
</dbReference>
<dbReference type="AlphaFoldDB" id="A0A0B0HAX5"/>
<organism evidence="11 13">
    <name type="scientific">Solemya velum gill symbiont</name>
    <dbReference type="NCBI Taxonomy" id="2340"/>
    <lineage>
        <taxon>Bacteria</taxon>
        <taxon>Pseudomonadati</taxon>
        <taxon>Pseudomonadota</taxon>
        <taxon>Gammaproteobacteria</taxon>
        <taxon>sulfur-oxidizing symbionts</taxon>
    </lineage>
</organism>
<dbReference type="PATRIC" id="fig|2340.3.peg.1239"/>
<evidence type="ECO:0000259" key="10">
    <source>
        <dbReference type="PROSITE" id="PS52029"/>
    </source>
</evidence>
<dbReference type="GO" id="GO:0071972">
    <property type="term" value="F:peptidoglycan L,D-transpeptidase activity"/>
    <property type="evidence" value="ECO:0007669"/>
    <property type="project" value="TreeGrafter"/>
</dbReference>
<keyword evidence="8 9" id="KW-0961">Cell wall biogenesis/degradation</keyword>
<evidence type="ECO:0000256" key="3">
    <source>
        <dbReference type="ARBA" id="ARBA00022676"/>
    </source>
</evidence>
<evidence type="ECO:0000256" key="4">
    <source>
        <dbReference type="ARBA" id="ARBA00022679"/>
    </source>
</evidence>
<dbReference type="GO" id="GO:0018104">
    <property type="term" value="P:peptidoglycan-protein cross-linking"/>
    <property type="evidence" value="ECO:0007669"/>
    <property type="project" value="TreeGrafter"/>
</dbReference>
<dbReference type="GeneID" id="86992075"/>
<dbReference type="EMBL" id="MPNX01000032">
    <property type="protein sequence ID" value="OOY33870.1"/>
    <property type="molecule type" value="Genomic_DNA"/>
</dbReference>
<dbReference type="InterPro" id="IPR038063">
    <property type="entry name" value="Transpep_catalytic_dom"/>
</dbReference>
<feature type="domain" description="L,D-TPase catalytic" evidence="10">
    <location>
        <begin position="11"/>
        <end position="167"/>
    </location>
</feature>
<dbReference type="PANTHER" id="PTHR30582">
    <property type="entry name" value="L,D-TRANSPEPTIDASE"/>
    <property type="match status" value="1"/>
</dbReference>
<evidence type="ECO:0000313" key="13">
    <source>
        <dbReference type="Proteomes" id="UP000030856"/>
    </source>
</evidence>
<dbReference type="SUPFAM" id="SSF141523">
    <property type="entry name" value="L,D-transpeptidase catalytic domain-like"/>
    <property type="match status" value="1"/>
</dbReference>
<keyword evidence="6 9" id="KW-0133">Cell shape</keyword>
<dbReference type="UniPathway" id="UPA00219"/>
<dbReference type="InterPro" id="IPR005490">
    <property type="entry name" value="LD_TPept_cat_dom"/>
</dbReference>
<dbReference type="InterPro" id="IPR050979">
    <property type="entry name" value="LD-transpeptidase"/>
</dbReference>
<gene>
    <name evidence="12" type="ORF">BOV88_13000</name>
    <name evidence="11" type="ORF">JV46_03840</name>
</gene>
<dbReference type="OrthoDB" id="9787225at2"/>
<evidence type="ECO:0000313" key="11">
    <source>
        <dbReference type="EMBL" id="KHF24596.1"/>
    </source>
</evidence>
<keyword evidence="13" id="KW-1185">Reference proteome</keyword>
<comment type="pathway">
    <text evidence="1 9">Cell wall biogenesis; peptidoglycan biosynthesis.</text>
</comment>
<keyword evidence="3" id="KW-0328">Glycosyltransferase</keyword>
<keyword evidence="4" id="KW-0808">Transferase</keyword>
<dbReference type="CDD" id="cd16913">
    <property type="entry name" value="YkuD_like"/>
    <property type="match status" value="1"/>
</dbReference>
<reference evidence="11 13" key="1">
    <citation type="journal article" date="2014" name="BMC Genomics">
        <title>The genome of the intracellular bacterium of the coastal bivalve, Solemya velum: a blueprint for thriving in and out of symbiosis.</title>
        <authorList>
            <person name="Dmytrenko O."/>
            <person name="Russell S.L."/>
            <person name="Loo W.T."/>
            <person name="Fontanez K.M."/>
            <person name="Liao L."/>
            <person name="Roeselers G."/>
            <person name="Sharma R."/>
            <person name="Stewart F.J."/>
            <person name="Newton I.L."/>
            <person name="Woyke T."/>
            <person name="Wu D."/>
            <person name="Lang J.M."/>
            <person name="Eisen J.A."/>
            <person name="Cavanaugh C.M."/>
        </authorList>
    </citation>
    <scope>NUCLEOTIDE SEQUENCE [LARGE SCALE GENOMIC DNA]</scope>
    <source>
        <strain evidence="11 13">WH</strain>
    </source>
</reference>
<dbReference type="EMBL" id="JRAA01000002">
    <property type="protein sequence ID" value="KHF24596.1"/>
    <property type="molecule type" value="Genomic_DNA"/>
</dbReference>
<evidence type="ECO:0000256" key="1">
    <source>
        <dbReference type="ARBA" id="ARBA00004752"/>
    </source>
</evidence>
<evidence type="ECO:0000313" key="14">
    <source>
        <dbReference type="Proteomes" id="UP000190962"/>
    </source>
</evidence>
<accession>A0A0B0HAX5</accession>
<keyword evidence="5" id="KW-0378">Hydrolase</keyword>
<dbReference type="Gene3D" id="2.40.440.10">
    <property type="entry name" value="L,D-transpeptidase catalytic domain-like"/>
    <property type="match status" value="1"/>
</dbReference>
<dbReference type="GO" id="GO:0005576">
    <property type="term" value="C:extracellular region"/>
    <property type="evidence" value="ECO:0007669"/>
    <property type="project" value="TreeGrafter"/>
</dbReference>
<dbReference type="GO" id="GO:0016757">
    <property type="term" value="F:glycosyltransferase activity"/>
    <property type="evidence" value="ECO:0007669"/>
    <property type="project" value="UniProtKB-KW"/>
</dbReference>
<evidence type="ECO:0000256" key="2">
    <source>
        <dbReference type="ARBA" id="ARBA00005992"/>
    </source>
</evidence>
<keyword evidence="7 9" id="KW-0573">Peptidoglycan synthesis</keyword>
<feature type="active site" description="Nucleophile" evidence="9">
    <location>
        <position position="143"/>
    </location>
</feature>
<evidence type="ECO:0000256" key="8">
    <source>
        <dbReference type="ARBA" id="ARBA00023316"/>
    </source>
</evidence>
<evidence type="ECO:0000256" key="6">
    <source>
        <dbReference type="ARBA" id="ARBA00022960"/>
    </source>
</evidence>
<comment type="caution">
    <text evidence="11">The sequence shown here is derived from an EMBL/GenBank/DDBJ whole genome shotgun (WGS) entry which is preliminary data.</text>
</comment>
<name>A0A0B0HAX5_SOVGS</name>
<evidence type="ECO:0000256" key="7">
    <source>
        <dbReference type="ARBA" id="ARBA00022984"/>
    </source>
</evidence>
<dbReference type="Proteomes" id="UP000190962">
    <property type="component" value="Unassembled WGS sequence"/>
</dbReference>
<dbReference type="Pfam" id="PF03734">
    <property type="entry name" value="YkuD"/>
    <property type="match status" value="1"/>
</dbReference>
<dbReference type="RefSeq" id="WP_043116844.1">
    <property type="nucleotide sequence ID" value="NZ_JRAA01000002.1"/>
</dbReference>
<dbReference type="eggNOG" id="COG1376">
    <property type="taxonomic scope" value="Bacteria"/>
</dbReference>
<protein>
    <recommendedName>
        <fullName evidence="10">L,D-TPase catalytic domain-containing protein</fullName>
    </recommendedName>
</protein>
<dbReference type="PANTHER" id="PTHR30582:SF24">
    <property type="entry name" value="L,D-TRANSPEPTIDASE ERFK_SRFK-RELATED"/>
    <property type="match status" value="1"/>
</dbReference>